<keyword evidence="10" id="KW-0511">Multifunctional enzyme</keyword>
<dbReference type="InterPro" id="IPR009081">
    <property type="entry name" value="PP-bd_ACP"/>
</dbReference>
<dbReference type="SMART" id="SM00823">
    <property type="entry name" value="PKS_PP"/>
    <property type="match status" value="1"/>
</dbReference>
<dbReference type="Gene3D" id="3.30.70.3290">
    <property type="match status" value="1"/>
</dbReference>
<comment type="catalytic activity">
    <reaction evidence="14">
        <text>icosanoyl-[(phenol)carboxyphthiodiolenone synthase] + 2 (S)-methylmalonyl-CoA + 3 malonyl-CoA + 5 NADPH + 10 H(+) = C32-carboxyphthiodiolenone-[(phenol)carboxyphthiodiolenone synthase] + 5 CO2 + 5 NADP(+) + 5 CoA + 2 H2O</text>
        <dbReference type="Rhea" id="RHEA:57748"/>
        <dbReference type="Rhea" id="RHEA-COMP:14985"/>
        <dbReference type="Rhea" id="RHEA-COMP:14986"/>
        <dbReference type="ChEBI" id="CHEBI:15377"/>
        <dbReference type="ChEBI" id="CHEBI:15378"/>
        <dbReference type="ChEBI" id="CHEBI:16526"/>
        <dbReference type="ChEBI" id="CHEBI:57287"/>
        <dbReference type="ChEBI" id="CHEBI:57327"/>
        <dbReference type="ChEBI" id="CHEBI:57384"/>
        <dbReference type="ChEBI" id="CHEBI:57783"/>
        <dbReference type="ChEBI" id="CHEBI:58349"/>
        <dbReference type="ChEBI" id="CHEBI:87848"/>
        <dbReference type="ChEBI" id="CHEBI:142236"/>
        <dbReference type="EC" id="2.3.1.292"/>
    </reaction>
</comment>
<proteinExistence type="predicted"/>
<dbReference type="EC" id="2.3.1.292" evidence="16"/>
<dbReference type="EMBL" id="CP046620">
    <property type="protein sequence ID" value="QHQ34096.1"/>
    <property type="molecule type" value="Genomic_DNA"/>
</dbReference>
<reference evidence="25 26" key="1">
    <citation type="submission" date="2019-12" db="EMBL/GenBank/DDBJ databases">
        <title>Complete genome sequence of Algicella marina strain 9Alg 56(T) isolated from the red alga Tichocarpus crinitus.</title>
        <authorList>
            <person name="Kim S.-G."/>
            <person name="Nedashkovskaya O.I."/>
        </authorList>
    </citation>
    <scope>NUCLEOTIDE SEQUENCE [LARGE SCALE GENOMIC DNA]</scope>
    <source>
        <strain evidence="25 26">9Alg 56</strain>
    </source>
</reference>
<dbReference type="GO" id="GO:0006633">
    <property type="term" value="P:fatty acid biosynthetic process"/>
    <property type="evidence" value="ECO:0007669"/>
    <property type="project" value="TreeGrafter"/>
</dbReference>
<evidence type="ECO:0000256" key="7">
    <source>
        <dbReference type="ARBA" id="ARBA00022857"/>
    </source>
</evidence>
<dbReference type="Pfam" id="PF22621">
    <property type="entry name" value="CurL-like_PKS_C"/>
    <property type="match status" value="1"/>
</dbReference>
<dbReference type="Proteomes" id="UP000464495">
    <property type="component" value="Chromosome"/>
</dbReference>
<evidence type="ECO:0000313" key="25">
    <source>
        <dbReference type="EMBL" id="QHQ34096.1"/>
    </source>
</evidence>
<dbReference type="Pfam" id="PF00975">
    <property type="entry name" value="Thioesterase"/>
    <property type="match status" value="1"/>
</dbReference>
<feature type="region of interest" description="C-terminal hotdog fold" evidence="21">
    <location>
        <begin position="1537"/>
        <end position="1686"/>
    </location>
</feature>
<feature type="active site" description="Proton acceptor; for dehydratase activity" evidence="21">
    <location>
        <position position="1429"/>
    </location>
</feature>
<dbReference type="GO" id="GO:0031177">
    <property type="term" value="F:phosphopantetheine binding"/>
    <property type="evidence" value="ECO:0007669"/>
    <property type="project" value="InterPro"/>
</dbReference>
<evidence type="ECO:0000256" key="19">
    <source>
        <dbReference type="ARBA" id="ARBA00078169"/>
    </source>
</evidence>
<dbReference type="SUPFAM" id="SSF53474">
    <property type="entry name" value="alpha/beta-Hydrolases"/>
    <property type="match status" value="1"/>
</dbReference>
<dbReference type="KEGG" id="amaq:GO499_02300"/>
<evidence type="ECO:0000256" key="13">
    <source>
        <dbReference type="ARBA" id="ARBA00052119"/>
    </source>
</evidence>
<dbReference type="GO" id="GO:0004312">
    <property type="term" value="F:fatty acid synthase activity"/>
    <property type="evidence" value="ECO:0007669"/>
    <property type="project" value="TreeGrafter"/>
</dbReference>
<dbReference type="InterPro" id="IPR020841">
    <property type="entry name" value="PKS_Beta-ketoAc_synthase_dom"/>
</dbReference>
<dbReference type="InterPro" id="IPR001227">
    <property type="entry name" value="Ac_transferase_dom_sf"/>
</dbReference>
<dbReference type="Pfam" id="PF14765">
    <property type="entry name" value="PS-DH"/>
    <property type="match status" value="1"/>
</dbReference>
<evidence type="ECO:0000256" key="16">
    <source>
        <dbReference type="ARBA" id="ARBA00066974"/>
    </source>
</evidence>
<feature type="domain" description="PKS/mFAS DH" evidence="24">
    <location>
        <begin position="1398"/>
        <end position="1686"/>
    </location>
</feature>
<dbReference type="FunFam" id="3.40.47.10:FF:000042">
    <property type="entry name" value="Polyketide synthase Pks13"/>
    <property type="match status" value="1"/>
</dbReference>
<evidence type="ECO:0000256" key="17">
    <source>
        <dbReference type="ARBA" id="ARBA00073623"/>
    </source>
</evidence>
<evidence type="ECO:0000256" key="11">
    <source>
        <dbReference type="ARBA" id="ARBA00050973"/>
    </source>
</evidence>
<evidence type="ECO:0000256" key="1">
    <source>
        <dbReference type="ARBA" id="ARBA00001937"/>
    </source>
</evidence>
<feature type="domain" description="Ketosynthase family 3 (KS3)" evidence="23">
    <location>
        <begin position="12"/>
        <end position="440"/>
    </location>
</feature>
<name>A0A6P1SY02_9RHOB</name>
<comment type="cofactor">
    <cofactor evidence="2">
        <name>pantetheine 4'-phosphate</name>
        <dbReference type="ChEBI" id="CHEBI:47942"/>
    </cofactor>
</comment>
<dbReference type="InterPro" id="IPR014043">
    <property type="entry name" value="Acyl_transferase_dom"/>
</dbReference>
<feature type="active site" description="Proton donor; for dehydratase activity" evidence="21">
    <location>
        <position position="1601"/>
    </location>
</feature>
<evidence type="ECO:0000256" key="4">
    <source>
        <dbReference type="ARBA" id="ARBA00022553"/>
    </source>
</evidence>
<keyword evidence="3" id="KW-0596">Phosphopantetheine</keyword>
<keyword evidence="9" id="KW-0443">Lipid metabolism</keyword>
<protein>
    <recommendedName>
        <fullName evidence="17">Phenolphthiocerol/phthiocerol polyketide synthase subunit E</fullName>
        <ecNumber evidence="16">2.3.1.292</ecNumber>
    </recommendedName>
    <alternativeName>
        <fullName evidence="19">(Phenol)carboxyphthiodiolenone synthase subunit E</fullName>
    </alternativeName>
    <alternativeName>
        <fullName evidence="20">Beta-ketoacyl-acyl-carrier-protein synthase I</fullName>
    </alternativeName>
    <alternativeName>
        <fullName evidence="18">Phthiocerol synthesis polyketide synthase type I PpsE</fullName>
    </alternativeName>
</protein>
<dbReference type="InterPro" id="IPR013968">
    <property type="entry name" value="PKS_KR"/>
</dbReference>
<dbReference type="PANTHER" id="PTHR43775">
    <property type="entry name" value="FATTY ACID SYNTHASE"/>
    <property type="match status" value="1"/>
</dbReference>
<dbReference type="SUPFAM" id="SSF51735">
    <property type="entry name" value="NAD(P)-binding Rossmann-fold domains"/>
    <property type="match status" value="2"/>
</dbReference>
<dbReference type="Pfam" id="PF00109">
    <property type="entry name" value="ketoacyl-synt"/>
    <property type="match status" value="1"/>
</dbReference>
<dbReference type="Gene3D" id="3.30.70.250">
    <property type="entry name" value="Malonyl-CoA ACP transacylase, ACP-binding"/>
    <property type="match status" value="1"/>
</dbReference>
<dbReference type="InterPro" id="IPR020802">
    <property type="entry name" value="TesA-like"/>
</dbReference>
<evidence type="ECO:0000259" key="22">
    <source>
        <dbReference type="PROSITE" id="PS50075"/>
    </source>
</evidence>
<dbReference type="InterPro" id="IPR001031">
    <property type="entry name" value="Thioesterase"/>
</dbReference>
<dbReference type="Pfam" id="PF21394">
    <property type="entry name" value="Beta-ketacyl_N"/>
    <property type="match status" value="1"/>
</dbReference>
<comment type="function">
    <text evidence="15">Part of the PpsABCDE complex involved in the biosynthesis of the lipid core common to phthiocerols and phenolphthiocerols by successive additions of malonyl-CoA or methylmalonyl-CoA extender units. PpsA can accept as substrate the activated forms of either icosanoyl (C20), docosanoyl (C22) or lignoceroyl (C24) groups from FadD26, or a (4-hydroxyphenyl)-C17 or (4-hydroxyphenyl)-C19 fatty acyl from FadD29. PpsA initiates the biosynthesis and extends its substrate using a malonyl-CoA extender unit. The PpsB and PpsC proteins add the second and third malonyl-CoA extender units. PpsD adds an (R)-methylmalonyl unit and PpsE adds a second (R)-methylmalonyl unit. The incorporation of the methylmalonyl units results in formation of two branched methyl groups in the elongated product.</text>
</comment>
<dbReference type="SUPFAM" id="SSF55048">
    <property type="entry name" value="Probable ACP-binding domain of malonyl-CoA ACP transacylase"/>
    <property type="match status" value="1"/>
</dbReference>
<keyword evidence="5" id="KW-0808">Transferase</keyword>
<dbReference type="InterPro" id="IPR049552">
    <property type="entry name" value="PKS_DH_N"/>
</dbReference>
<dbReference type="Gene3D" id="3.40.50.720">
    <property type="entry name" value="NAD(P)-binding Rossmann-like Domain"/>
    <property type="match status" value="1"/>
</dbReference>
<evidence type="ECO:0000256" key="15">
    <source>
        <dbReference type="ARBA" id="ARBA00058455"/>
    </source>
</evidence>
<dbReference type="SMART" id="SM00822">
    <property type="entry name" value="PKS_KR"/>
    <property type="match status" value="1"/>
</dbReference>
<evidence type="ECO:0000256" key="18">
    <source>
        <dbReference type="ARBA" id="ARBA00075053"/>
    </source>
</evidence>
<keyword evidence="4" id="KW-0597">Phosphoprotein</keyword>
<dbReference type="PROSITE" id="PS52004">
    <property type="entry name" value="KS3_2"/>
    <property type="match status" value="1"/>
</dbReference>
<dbReference type="PANTHER" id="PTHR43775:SF51">
    <property type="entry name" value="INACTIVE PHENOLPHTHIOCEROL SYNTHESIS POLYKETIDE SYNTHASE TYPE I PKS1-RELATED"/>
    <property type="match status" value="1"/>
</dbReference>
<comment type="cofactor">
    <cofactor evidence="1">
        <name>NADP(+)</name>
        <dbReference type="ChEBI" id="CHEBI:58349"/>
    </cofactor>
</comment>
<organism evidence="25 26">
    <name type="scientific">Algicella marina</name>
    <dbReference type="NCBI Taxonomy" id="2683284"/>
    <lineage>
        <taxon>Bacteria</taxon>
        <taxon>Pseudomonadati</taxon>
        <taxon>Pseudomonadota</taxon>
        <taxon>Alphaproteobacteria</taxon>
        <taxon>Rhodobacterales</taxon>
        <taxon>Paracoccaceae</taxon>
        <taxon>Algicella</taxon>
    </lineage>
</organism>
<dbReference type="InterPro" id="IPR050091">
    <property type="entry name" value="PKS_NRPS_Biosynth_Enz"/>
</dbReference>
<dbReference type="InterPro" id="IPR014030">
    <property type="entry name" value="Ketoacyl_synth_N"/>
</dbReference>
<dbReference type="Gene3D" id="3.40.47.10">
    <property type="match status" value="1"/>
</dbReference>
<dbReference type="PROSITE" id="PS52019">
    <property type="entry name" value="PKS_MFAS_DH"/>
    <property type="match status" value="1"/>
</dbReference>
<evidence type="ECO:0000256" key="5">
    <source>
        <dbReference type="ARBA" id="ARBA00022679"/>
    </source>
</evidence>
<comment type="catalytic activity">
    <reaction evidence="11">
        <text>17-(4-hydroxyphenyl)heptadecanoyl-[(phenol)carboxyphthiodiolenone synthase] + 2 (S)-methylmalonyl-CoA + 3 malonyl-CoA + 5 NADPH + 10 H(+) = C35-(phenol)carboxyphthiodiolenone-[(phenol)carboxyphthiodiolenone synthase] + 5 CO2 + 5 NADP(+) + 5 CoA + 2 H2O</text>
        <dbReference type="Rhea" id="RHEA:57756"/>
        <dbReference type="Rhea" id="RHEA-COMP:14272"/>
        <dbReference type="Rhea" id="RHEA-COMP:14989"/>
        <dbReference type="ChEBI" id="CHEBI:15377"/>
        <dbReference type="ChEBI" id="CHEBI:15378"/>
        <dbReference type="ChEBI" id="CHEBI:16526"/>
        <dbReference type="ChEBI" id="CHEBI:57287"/>
        <dbReference type="ChEBI" id="CHEBI:57327"/>
        <dbReference type="ChEBI" id="CHEBI:57384"/>
        <dbReference type="ChEBI" id="CHEBI:57783"/>
        <dbReference type="ChEBI" id="CHEBI:58349"/>
        <dbReference type="ChEBI" id="CHEBI:133300"/>
        <dbReference type="ChEBI" id="CHEBI:142259"/>
        <dbReference type="EC" id="2.3.1.292"/>
    </reaction>
</comment>
<dbReference type="InterPro" id="IPR049551">
    <property type="entry name" value="PKS_DH_C"/>
</dbReference>
<comment type="catalytic activity">
    <reaction evidence="12">
        <text>19-(4-hydroxyphenyl)nonadecanoyl-[(phenol)carboxyphthiodiolenone synthase] + 2 (S)-methylmalonyl-CoA + 3 malonyl-CoA + 5 NADPH + 10 H(+) = C37-(phenol)carboxyphthiodiolenone-[(phenol)carboxyphthiodiolenone synthase] + 5 CO2 + 5 NADP(+) + 5 CoA + 2 H2O</text>
        <dbReference type="Rhea" id="RHEA:57760"/>
        <dbReference type="Rhea" id="RHEA-COMP:14273"/>
        <dbReference type="Rhea" id="RHEA-COMP:14990"/>
        <dbReference type="ChEBI" id="CHEBI:15377"/>
        <dbReference type="ChEBI" id="CHEBI:15378"/>
        <dbReference type="ChEBI" id="CHEBI:16526"/>
        <dbReference type="ChEBI" id="CHEBI:57287"/>
        <dbReference type="ChEBI" id="CHEBI:57327"/>
        <dbReference type="ChEBI" id="CHEBI:57384"/>
        <dbReference type="ChEBI" id="CHEBI:57783"/>
        <dbReference type="ChEBI" id="CHEBI:58349"/>
        <dbReference type="ChEBI" id="CHEBI:133301"/>
        <dbReference type="ChEBI" id="CHEBI:142260"/>
        <dbReference type="EC" id="2.3.1.292"/>
    </reaction>
</comment>
<dbReference type="Gene3D" id="3.40.366.10">
    <property type="entry name" value="Malonyl-Coenzyme A Acyl Carrier Protein, domain 2"/>
    <property type="match status" value="1"/>
</dbReference>
<dbReference type="InterPro" id="IPR016036">
    <property type="entry name" value="Malonyl_transacylase_ACP-bd"/>
</dbReference>
<dbReference type="InterPro" id="IPR057326">
    <property type="entry name" value="KR_dom"/>
</dbReference>
<evidence type="ECO:0000256" key="8">
    <source>
        <dbReference type="ARBA" id="ARBA00023002"/>
    </source>
</evidence>
<dbReference type="FunFam" id="1.10.1200.10:FF:000005">
    <property type="entry name" value="Nonribosomal peptide synthetase 1"/>
    <property type="match status" value="1"/>
</dbReference>
<dbReference type="InterPro" id="IPR036291">
    <property type="entry name" value="NAD(P)-bd_dom_sf"/>
</dbReference>
<dbReference type="InterPro" id="IPR016035">
    <property type="entry name" value="Acyl_Trfase/lysoPLipase"/>
</dbReference>
<dbReference type="RefSeq" id="WP_161860667.1">
    <property type="nucleotide sequence ID" value="NZ_CP046620.1"/>
</dbReference>
<dbReference type="SMART" id="SM00826">
    <property type="entry name" value="PKS_DH"/>
    <property type="match status" value="1"/>
</dbReference>
<dbReference type="Pfam" id="PF00550">
    <property type="entry name" value="PP-binding"/>
    <property type="match status" value="1"/>
</dbReference>
<evidence type="ECO:0000259" key="24">
    <source>
        <dbReference type="PROSITE" id="PS52019"/>
    </source>
</evidence>
<evidence type="ECO:0000256" key="14">
    <source>
        <dbReference type="ARBA" id="ARBA00052745"/>
    </source>
</evidence>
<dbReference type="InterPro" id="IPR049900">
    <property type="entry name" value="PKS_mFAS_DH"/>
</dbReference>
<feature type="region of interest" description="N-terminal hotdog fold" evidence="21">
    <location>
        <begin position="1398"/>
        <end position="1523"/>
    </location>
</feature>
<dbReference type="InterPro" id="IPR042104">
    <property type="entry name" value="PKS_dehydratase_sf"/>
</dbReference>
<dbReference type="Gene3D" id="3.10.129.110">
    <property type="entry name" value="Polyketide synthase dehydratase"/>
    <property type="match status" value="1"/>
</dbReference>
<sequence length="2168" mass="237015">MTEPVGGNTGFDTDIAIVGMSAHLPGARDINEYWTNLRDGVESIRRLSEEELQAAGENPSRMRHKNYVPSASILDDFEQFDADFFGFSPKESAIMDPQHRQFLEVAWEALENAGHPPENFPGLIGVYAGCGMGSYFYFNICSNPDLVDSVGMFLLRHTGNDKDFLSTRVSHIFNLQGPSINVQTACSTSLVATHYACQALLNGECDMALAGGVTIELPHKRGYIFEEGEILSPDGHCHAFDHRAQGTVFGSGAGAVVLRRLSDAIADGDHIWGVIKGTAVNNDGSDKAGYLAPSVEGQARAIAEAHAIAGITADTIDYVECHGTGTYLGDPIEVAALTSAFQETTDETGFCRIGSVKTNIGHLDTAAGVASLIKATLALKHRQLPPSLGFEAPNPAIDFENSPFSVNAALRDFTSHKGPRRAAVNSLGVGGTNAHAVIEEAPERAASEESDWPFQILTVSGRSRAALDANTKTLAAHLRAHPEQPLADVAYTLKEGRRAFEKRRVVVVEDHEEAADLLEEADPRRVFTHSFVADDPEVVFMFPGGGAQFAGMARDLYETEPVFQEWMDKGLDILQPKLDYDIRALWLPEAGEVEAADEKLKKPSVQLPLIMITEYALAQLWMSWNVAPAAFVGHSMGENTAACLAGVMSFEDCIGLVHLRGTLMDSVPKGGMLSLPLPLADVKPLLGDDLDIASVNAPELTVVSGPQAALDKLQAEMEAKEVECQRVPIDIAAHSRMLEPILQPFRDYLNSINLNPLQIPIASNYTGALLTDGEATDPEYWVSHLRNTVRFADCITTLAQEPERIYLEVGPGKALSSLAQAHGAIPANQVMSSLRHPKQVIADDAYFLSVVGRLWAVGVNVDWEPIWGDAKRQRVPLPTYAFQRAPYFIEPGKGAVEAGSTLLTRNEDIADWGYQPTWRPRLADCDIDVEFALDTAEKHTWLVFSDDAGVATRSVKRLRSVGHTVIEVFTGDAFTRSGDHQYFLAPERGREGYEQLMQDLVQRGMVPNRIAHFWLVTAKESFRPGSSFFHRNVEQGFYSLLFLAQAISDENLPTPLHISIFTSGAAQVRDEALPYPEKATIMGPAKVIPRELPKVTCSVLDITMPSMDADRGLSFRSAKGPSERSKQLETMTDRVLEEMLASPGNTVAALRGTKRFGQDFRAISLTETIPNPYQTHTTFLLTGGFGGIGLTIAEHLVRKAKARIVLLSRTGLPERGAWDEHLKGHGPFDAISKRIRAVQRLEALGGEVMVAEADVCNVSEMKRAIASVEEKFGKINGLIHAAGVVNDGPLLAKSPDTIEDVFTPKIHGTQVLDNLFPDGSLDLMVLFSSTSTIIAPAGQVDYVAANEYLNAFAKSRRNGKTKVVAINWGIWNEVGMAAAMQAERRGEIPDAPAVPIEAPLLDTATFDSEGNRVFEASYSTADRWIFDGHRTKGGDALMPGTGYIELAAEALQAHGEKAQFEIRDLLFLRPLQVVDGVETEVRVRLKRNEAGYAFEVRSACTVQGKKGFQLHAQATIAILPQKTPDPLDIASIRAAATVRSVPDDPSGIRSPQEEHLNFGARWRVLREMDLGANDGVARLRLPDAFSDDLKAGYRAHPALLDLATGWAMDLIEGYEARHLWVPVSYESVRFFKPLPQEIYSHVRSASENRHDHPFAAFDVTLTDGQGEVCLEIRNFSIHRLETATSFTKAPPLSVGEVEFERNSDEAAPLSASEERFQAMLEQGIRPEEGADAFARAISTGLSQVIVTSMDLDALVAQAAEGGQAEEGDGQKFERPQLDSEYVEPSNDIERTLVGFWEDLLGVSNVGVEDSFFDLGGHSLIAVRLFAMVKKAFRVEFPISILFEAPTISKCAALIMERTGLTGQTDGGETKAQPTTPTRRFTHIVPMHSGEGGPKTPFFLVAGMFGNVLNLRHLAHLLGSDRPFYGLQARGLYGNEEPHTSLVDAARDYIAEMQEVQPHGPYMLGGFSGGGITAYEIAHQLEAAGETVSLVVMLDTPLPVRTPLSAVDRVMIQLQEIRRKGLTYPYTWARNRIRWELAKRRANDPGEHSTPEHQFHNADIEAAFMTSVTSYPLKGWDGPLKLFRPPLVGHWDVSGGKMVDSQRAYVLHDNGWTDWVPTVEVFEVPGDHDSMVLEPNVRVLASGIKECIQQAEAKHLSEAASLPNATAAE</sequence>
<comment type="catalytic activity">
    <reaction evidence="13">
        <text>docosanoyl-[(phenol)carboxyphthiodiolenone synthase] + 2 (S)-methylmalonyl-CoA + 3 malonyl-CoA + 5 NADPH + 10 H(+) = C34-carboxyphthiodiolenone-[(phenol)carboxyphthiodiolenone synthase] + 5 CO2 + 5 NADP(+) + 5 CoA + 2 H2O</text>
        <dbReference type="Rhea" id="RHEA:57752"/>
        <dbReference type="Rhea" id="RHEA-COMP:14987"/>
        <dbReference type="Rhea" id="RHEA-COMP:14988"/>
        <dbReference type="ChEBI" id="CHEBI:15377"/>
        <dbReference type="ChEBI" id="CHEBI:15378"/>
        <dbReference type="ChEBI" id="CHEBI:16526"/>
        <dbReference type="ChEBI" id="CHEBI:57287"/>
        <dbReference type="ChEBI" id="CHEBI:57327"/>
        <dbReference type="ChEBI" id="CHEBI:57384"/>
        <dbReference type="ChEBI" id="CHEBI:57783"/>
        <dbReference type="ChEBI" id="CHEBI:58349"/>
        <dbReference type="ChEBI" id="CHEBI:142237"/>
        <dbReference type="ChEBI" id="CHEBI:142238"/>
        <dbReference type="EC" id="2.3.1.292"/>
    </reaction>
</comment>
<dbReference type="GO" id="GO:0016491">
    <property type="term" value="F:oxidoreductase activity"/>
    <property type="evidence" value="ECO:0007669"/>
    <property type="project" value="UniProtKB-KW"/>
</dbReference>
<keyword evidence="26" id="KW-1185">Reference proteome</keyword>
<dbReference type="Gene3D" id="3.40.50.1820">
    <property type="entry name" value="alpha/beta hydrolase"/>
    <property type="match status" value="1"/>
</dbReference>
<keyword evidence="6" id="KW-0276">Fatty acid metabolism</keyword>
<evidence type="ECO:0000256" key="10">
    <source>
        <dbReference type="ARBA" id="ARBA00023268"/>
    </source>
</evidence>
<evidence type="ECO:0000256" key="12">
    <source>
        <dbReference type="ARBA" id="ARBA00051971"/>
    </source>
</evidence>
<keyword evidence="8" id="KW-0560">Oxidoreductase</keyword>
<dbReference type="GO" id="GO:0034081">
    <property type="term" value="C:polyketide synthase complex"/>
    <property type="evidence" value="ECO:0007669"/>
    <property type="project" value="UniProtKB-ARBA"/>
</dbReference>
<keyword evidence="7" id="KW-0521">NADP</keyword>
<dbReference type="Pfam" id="PF08659">
    <property type="entry name" value="KR"/>
    <property type="match status" value="1"/>
</dbReference>
<gene>
    <name evidence="25" type="ORF">GO499_02300</name>
</gene>
<evidence type="ECO:0000256" key="20">
    <source>
        <dbReference type="ARBA" id="ARBA00084020"/>
    </source>
</evidence>
<evidence type="ECO:0000256" key="3">
    <source>
        <dbReference type="ARBA" id="ARBA00022450"/>
    </source>
</evidence>
<dbReference type="InterPro" id="IPR014031">
    <property type="entry name" value="Ketoacyl_synth_C"/>
</dbReference>
<accession>A0A6P1SY02</accession>
<dbReference type="CDD" id="cd00833">
    <property type="entry name" value="PKS"/>
    <property type="match status" value="1"/>
</dbReference>
<dbReference type="Pfam" id="PF00698">
    <property type="entry name" value="Acyl_transf_1"/>
    <property type="match status" value="1"/>
</dbReference>
<evidence type="ECO:0000259" key="23">
    <source>
        <dbReference type="PROSITE" id="PS52004"/>
    </source>
</evidence>
<evidence type="ECO:0000256" key="2">
    <source>
        <dbReference type="ARBA" id="ARBA00001957"/>
    </source>
</evidence>
<dbReference type="Pfam" id="PF21089">
    <property type="entry name" value="PKS_DH_N"/>
    <property type="match status" value="1"/>
</dbReference>
<dbReference type="InterPro" id="IPR029058">
    <property type="entry name" value="AB_hydrolase_fold"/>
</dbReference>
<dbReference type="InterPro" id="IPR036736">
    <property type="entry name" value="ACP-like_sf"/>
</dbReference>
<dbReference type="InterPro" id="IPR020807">
    <property type="entry name" value="PKS_DH"/>
</dbReference>
<evidence type="ECO:0000313" key="26">
    <source>
        <dbReference type="Proteomes" id="UP000464495"/>
    </source>
</evidence>
<dbReference type="InterPro" id="IPR020806">
    <property type="entry name" value="PKS_PP-bd"/>
</dbReference>
<evidence type="ECO:0000256" key="21">
    <source>
        <dbReference type="PROSITE-ProRule" id="PRU01363"/>
    </source>
</evidence>
<dbReference type="Gene3D" id="1.10.1200.10">
    <property type="entry name" value="ACP-like"/>
    <property type="match status" value="1"/>
</dbReference>
<dbReference type="SUPFAM" id="SSF47336">
    <property type="entry name" value="ACP-like"/>
    <property type="match status" value="1"/>
</dbReference>
<dbReference type="SMART" id="SM00824">
    <property type="entry name" value="PKS_TE"/>
    <property type="match status" value="1"/>
</dbReference>
<feature type="domain" description="Carrier" evidence="22">
    <location>
        <begin position="1783"/>
        <end position="1858"/>
    </location>
</feature>
<dbReference type="SMART" id="SM00825">
    <property type="entry name" value="PKS_KS"/>
    <property type="match status" value="1"/>
</dbReference>
<dbReference type="InterPro" id="IPR049490">
    <property type="entry name" value="C883_1060-like_KR_N"/>
</dbReference>
<dbReference type="Pfam" id="PF02801">
    <property type="entry name" value="Ketoacyl-synt_C"/>
    <property type="match status" value="1"/>
</dbReference>
<evidence type="ECO:0000256" key="6">
    <source>
        <dbReference type="ARBA" id="ARBA00022832"/>
    </source>
</evidence>
<dbReference type="SUPFAM" id="SSF53901">
    <property type="entry name" value="Thiolase-like"/>
    <property type="match status" value="1"/>
</dbReference>
<dbReference type="InterPro" id="IPR016039">
    <property type="entry name" value="Thiolase-like"/>
</dbReference>
<dbReference type="PROSITE" id="PS50075">
    <property type="entry name" value="CARRIER"/>
    <property type="match status" value="1"/>
</dbReference>
<dbReference type="SMART" id="SM00827">
    <property type="entry name" value="PKS_AT"/>
    <property type="match status" value="1"/>
</dbReference>
<evidence type="ECO:0000256" key="9">
    <source>
        <dbReference type="ARBA" id="ARBA00023098"/>
    </source>
</evidence>
<dbReference type="SUPFAM" id="SSF52151">
    <property type="entry name" value="FabD/lysophospholipase-like"/>
    <property type="match status" value="1"/>
</dbReference>
<dbReference type="CDD" id="cd08953">
    <property type="entry name" value="KR_2_SDR_x"/>
    <property type="match status" value="1"/>
</dbReference>